<evidence type="ECO:0000313" key="2">
    <source>
        <dbReference type="EMBL" id="KKR04346.1"/>
    </source>
</evidence>
<protein>
    <recommendedName>
        <fullName evidence="4">HTH cro/C1-type domain-containing protein</fullName>
    </recommendedName>
</protein>
<dbReference type="GO" id="GO:0003677">
    <property type="term" value="F:DNA binding"/>
    <property type="evidence" value="ECO:0007669"/>
    <property type="project" value="InterPro"/>
</dbReference>
<sequence length="229" mass="25999">MTFVIRKFDYTQSLGEKLKAIRHCTNKTLSEMAQTTKINKNILKSFENGDYIRLPDPVYARNFLKIYVQSLGGNTDYFLKQFESECGTCDFKKNNNFPRERTHSFQFLVPSRFIKMFAIVLLALAMTTYLGSQIRSIVSPPDLVVYEPPDGILTQEALITVTGQAQEGARVKVNGVDILLSQNGTFETDIALERGLNVISIESAKRYSQPAIEYRRVVLQQDHLFSLAP</sequence>
<accession>A0A0G0MV83</accession>
<comment type="caution">
    <text evidence="2">The sequence shown here is derived from an EMBL/GenBank/DDBJ whole genome shotgun (WGS) entry which is preliminary data.</text>
</comment>
<dbReference type="AlphaFoldDB" id="A0A0G0MV83"/>
<dbReference type="PANTHER" id="PTHR34475:SF1">
    <property type="entry name" value="CYTOSKELETON PROTEIN RODZ"/>
    <property type="match status" value="1"/>
</dbReference>
<dbReference type="Pfam" id="PF13413">
    <property type="entry name" value="HTH_25"/>
    <property type="match status" value="1"/>
</dbReference>
<dbReference type="Proteomes" id="UP000033935">
    <property type="component" value="Unassembled WGS sequence"/>
</dbReference>
<evidence type="ECO:0000256" key="1">
    <source>
        <dbReference type="SAM" id="Phobius"/>
    </source>
</evidence>
<organism evidence="2 3">
    <name type="scientific">Candidatus Uhrbacteria bacterium GW2011_GWF2_39_13</name>
    <dbReference type="NCBI Taxonomy" id="1618995"/>
    <lineage>
        <taxon>Bacteria</taxon>
        <taxon>Candidatus Uhriibacteriota</taxon>
    </lineage>
</organism>
<name>A0A0G0MV83_9BACT</name>
<gene>
    <name evidence="2" type="ORF">UT30_C0009G0056</name>
</gene>
<dbReference type="Gene3D" id="1.10.260.40">
    <property type="entry name" value="lambda repressor-like DNA-binding domains"/>
    <property type="match status" value="1"/>
</dbReference>
<evidence type="ECO:0000313" key="3">
    <source>
        <dbReference type="Proteomes" id="UP000033935"/>
    </source>
</evidence>
<dbReference type="EMBL" id="LBWG01000009">
    <property type="protein sequence ID" value="KKR04346.1"/>
    <property type="molecule type" value="Genomic_DNA"/>
</dbReference>
<feature type="transmembrane region" description="Helical" evidence="1">
    <location>
        <begin position="113"/>
        <end position="131"/>
    </location>
</feature>
<keyword evidence="1" id="KW-0472">Membrane</keyword>
<keyword evidence="1" id="KW-1133">Transmembrane helix</keyword>
<dbReference type="Pfam" id="PF09136">
    <property type="entry name" value="Glucodextran_B"/>
    <property type="match status" value="1"/>
</dbReference>
<dbReference type="InterPro" id="IPR013783">
    <property type="entry name" value="Ig-like_fold"/>
</dbReference>
<dbReference type="Gene3D" id="2.60.40.10">
    <property type="entry name" value="Immunoglobulins"/>
    <property type="match status" value="1"/>
</dbReference>
<reference evidence="2 3" key="1">
    <citation type="journal article" date="2015" name="Nature">
        <title>rRNA introns, odd ribosomes, and small enigmatic genomes across a large radiation of phyla.</title>
        <authorList>
            <person name="Brown C.T."/>
            <person name="Hug L.A."/>
            <person name="Thomas B.C."/>
            <person name="Sharon I."/>
            <person name="Castelle C.J."/>
            <person name="Singh A."/>
            <person name="Wilkins M.J."/>
            <person name="Williams K.H."/>
            <person name="Banfield J.F."/>
        </authorList>
    </citation>
    <scope>NUCLEOTIDE SEQUENCE [LARGE SCALE GENOMIC DNA]</scope>
</reference>
<evidence type="ECO:0008006" key="4">
    <source>
        <dbReference type="Google" id="ProtNLM"/>
    </source>
</evidence>
<dbReference type="SUPFAM" id="SSF47413">
    <property type="entry name" value="lambda repressor-like DNA-binding domains"/>
    <property type="match status" value="1"/>
</dbReference>
<dbReference type="InterPro" id="IPR050400">
    <property type="entry name" value="Bact_Cytoskel_RodZ"/>
</dbReference>
<dbReference type="InterPro" id="IPR010982">
    <property type="entry name" value="Lambda_DNA-bd_dom_sf"/>
</dbReference>
<proteinExistence type="predicted"/>
<keyword evidence="1" id="KW-0812">Transmembrane</keyword>
<dbReference type="PANTHER" id="PTHR34475">
    <property type="match status" value="1"/>
</dbReference>